<evidence type="ECO:0000313" key="2">
    <source>
        <dbReference type="EMBL" id="CEH19056.1"/>
    </source>
</evidence>
<dbReference type="Proteomes" id="UP000054845">
    <property type="component" value="Unassembled WGS sequence"/>
</dbReference>
<dbReference type="EMBL" id="CCYA01000277">
    <property type="protein sequence ID" value="CEH19056.1"/>
    <property type="molecule type" value="Genomic_DNA"/>
</dbReference>
<dbReference type="AlphaFoldDB" id="A0A0P1BQ62"/>
<evidence type="ECO:0000256" key="1">
    <source>
        <dbReference type="SAM" id="Phobius"/>
    </source>
</evidence>
<sequence>MTGRVPDLEAFSLSIGTITTGTAPGWVYTCSETTPTFTESKFYFNADMNAEATAYYVGGNATYLAGMVSQVSNAGINGTAFPTRKLSAITNSTYAASQNGFLGYSCVGQRQLLSFTWINGHSFEQSAQGPAAPFIGRDKDALAKVTAENNAILSVDMTKYGLFGSTDVAFLASARTKEELDSSDQQINFNYVSTLATPGQGACTDRENIFDQQIAEPAPVYRYIYIRLWSGAVLAVLPLLLCAILGWPMSAEHTTPFNSLLLLAGGGVRGDDLGRIWSSSKKTKEECDKYVIPNRREIRDEDQGNGRMFLELKP</sequence>
<name>A0A0P1BQ62_9BASI</name>
<feature type="transmembrane region" description="Helical" evidence="1">
    <location>
        <begin position="228"/>
        <end position="249"/>
    </location>
</feature>
<keyword evidence="1" id="KW-1133">Transmembrane helix</keyword>
<keyword evidence="3" id="KW-1185">Reference proteome</keyword>
<organism evidence="2 3">
    <name type="scientific">Ceraceosorus bombacis</name>
    <dbReference type="NCBI Taxonomy" id="401625"/>
    <lineage>
        <taxon>Eukaryota</taxon>
        <taxon>Fungi</taxon>
        <taxon>Dikarya</taxon>
        <taxon>Basidiomycota</taxon>
        <taxon>Ustilaginomycotina</taxon>
        <taxon>Exobasidiomycetes</taxon>
        <taxon>Ceraceosorales</taxon>
        <taxon>Ceraceosoraceae</taxon>
        <taxon>Ceraceosorus</taxon>
    </lineage>
</organism>
<protein>
    <submittedName>
        <fullName evidence="2">Uncharacterized protein</fullName>
    </submittedName>
</protein>
<keyword evidence="1" id="KW-0812">Transmembrane</keyword>
<keyword evidence="1" id="KW-0472">Membrane</keyword>
<proteinExistence type="predicted"/>
<reference evidence="2 3" key="1">
    <citation type="submission" date="2014-09" db="EMBL/GenBank/DDBJ databases">
        <authorList>
            <person name="Magalhaes I.L.F."/>
            <person name="Oliveira U."/>
            <person name="Santos F.R."/>
            <person name="Vidigal T.H.D.A."/>
            <person name="Brescovit A.D."/>
            <person name="Santos A.J."/>
        </authorList>
    </citation>
    <scope>NUCLEOTIDE SEQUENCE [LARGE SCALE GENOMIC DNA]</scope>
</reference>
<accession>A0A0P1BQ62</accession>
<evidence type="ECO:0000313" key="3">
    <source>
        <dbReference type="Proteomes" id="UP000054845"/>
    </source>
</evidence>
<dbReference type="OrthoDB" id="10366454at2759"/>